<dbReference type="Proteomes" id="UP001626550">
    <property type="component" value="Unassembled WGS sequence"/>
</dbReference>
<evidence type="ECO:0000313" key="1">
    <source>
        <dbReference type="EMBL" id="KAL3308177.1"/>
    </source>
</evidence>
<proteinExistence type="predicted"/>
<dbReference type="AlphaFoldDB" id="A0ABD2PKZ0"/>
<protein>
    <submittedName>
        <fullName evidence="1">Uncharacterized protein</fullName>
    </submittedName>
</protein>
<comment type="caution">
    <text evidence="1">The sequence shown here is derived from an EMBL/GenBank/DDBJ whole genome shotgun (WGS) entry which is preliminary data.</text>
</comment>
<organism evidence="1 2">
    <name type="scientific">Cichlidogyrus casuarinus</name>
    <dbReference type="NCBI Taxonomy" id="1844966"/>
    <lineage>
        <taxon>Eukaryota</taxon>
        <taxon>Metazoa</taxon>
        <taxon>Spiralia</taxon>
        <taxon>Lophotrochozoa</taxon>
        <taxon>Platyhelminthes</taxon>
        <taxon>Monogenea</taxon>
        <taxon>Monopisthocotylea</taxon>
        <taxon>Dactylogyridea</taxon>
        <taxon>Ancyrocephalidae</taxon>
        <taxon>Cichlidogyrus</taxon>
    </lineage>
</organism>
<accession>A0ABD2PKZ0</accession>
<dbReference type="Gene3D" id="3.40.50.300">
    <property type="entry name" value="P-loop containing nucleotide triphosphate hydrolases"/>
    <property type="match status" value="1"/>
</dbReference>
<keyword evidence="2" id="KW-1185">Reference proteome</keyword>
<gene>
    <name evidence="1" type="ORF">Ciccas_013297</name>
</gene>
<sequence length="177" mass="20141">MSAETFELRLDQYKHETMAACTEMRNEQKLEVLEPGDEEQLKAQIASIFKRRLPASPHRKCHIPISPKLHIRKQSPKTPDIGRLPGLSSVRLIEGTVDQFARAASEDSVALVVFTHFPRTMAQLQSFNQHIGGLQSMLFIDCVEQQLNDDMDQYKSETLPLVRHLDELGKLDIVSFT</sequence>
<name>A0ABD2PKZ0_9PLAT</name>
<evidence type="ECO:0000313" key="2">
    <source>
        <dbReference type="Proteomes" id="UP001626550"/>
    </source>
</evidence>
<dbReference type="InterPro" id="IPR027417">
    <property type="entry name" value="P-loop_NTPase"/>
</dbReference>
<dbReference type="EMBL" id="JBJKFK010005709">
    <property type="protein sequence ID" value="KAL3308177.1"/>
    <property type="molecule type" value="Genomic_DNA"/>
</dbReference>
<reference evidence="1 2" key="1">
    <citation type="submission" date="2024-11" db="EMBL/GenBank/DDBJ databases">
        <title>Adaptive evolution of stress response genes in parasites aligns with host niche diversity.</title>
        <authorList>
            <person name="Hahn C."/>
            <person name="Resl P."/>
        </authorList>
    </citation>
    <scope>NUCLEOTIDE SEQUENCE [LARGE SCALE GENOMIC DNA]</scope>
    <source>
        <strain evidence="1">EGGRZ-B1_66</strain>
        <tissue evidence="1">Body</tissue>
    </source>
</reference>